<comment type="caution">
    <text evidence="2">The sequence shown here is derived from an EMBL/GenBank/DDBJ whole genome shotgun (WGS) entry which is preliminary data.</text>
</comment>
<evidence type="ECO:0000313" key="3">
    <source>
        <dbReference type="Proteomes" id="UP001596481"/>
    </source>
</evidence>
<dbReference type="AlphaFoldDB" id="A0ABD5ZBV2"/>
<keyword evidence="1" id="KW-0472">Membrane</keyword>
<dbReference type="Proteomes" id="UP001596481">
    <property type="component" value="Unassembled WGS sequence"/>
</dbReference>
<keyword evidence="3" id="KW-1185">Reference proteome</keyword>
<reference evidence="2 3" key="1">
    <citation type="journal article" date="2019" name="Int. J. Syst. Evol. Microbiol.">
        <title>The Global Catalogue of Microorganisms (GCM) 10K type strain sequencing project: providing services to taxonomists for standard genome sequencing and annotation.</title>
        <authorList>
            <consortium name="The Broad Institute Genomics Platform"/>
            <consortium name="The Broad Institute Genome Sequencing Center for Infectious Disease"/>
            <person name="Wu L."/>
            <person name="Ma J."/>
        </authorList>
    </citation>
    <scope>NUCLEOTIDE SEQUENCE [LARGE SCALE GENOMIC DNA]</scope>
    <source>
        <strain evidence="2 3">DSM 29988</strain>
    </source>
</reference>
<feature type="transmembrane region" description="Helical" evidence="1">
    <location>
        <begin position="231"/>
        <end position="250"/>
    </location>
</feature>
<sequence>MAKSAKLAASVVLLSLSLHVLGSHVIGYLYPAVSIALIIGVIGILLVLVATDLRSSKAVYLLAGLSAFHRVWLYTFPASMMRFDPDAYAVRSQVIINTSSIDTVVGDFYHIAAAFPITGAVTSLITNLNIDAAYAIFPLILGFVLPLFAAILACHVVPSKASAPVAAAIVTVGAPSTTFSIAPIPITLASIFLTGAVAVAVLAPTRLRLRWIILIMVFGVGATFTHKLPLLILAGISGLFVVYTKGLRVVNSEVRDSYGNMLTGLAGSLLIVQWAYATNYLQDGVFHIFELVGVSVANGNVTAPLAAERLSQPMLVSLMNNIFYPLLLEVGGVAGLLFIREYRRRNVRMLQAAAGVAVLLTVPSVVTGLGPGFQRVYIYGSAFVAALIAAGLTKVEWTDSRWRQVFAATAVVAIIISNPLSVAATPDYPGTPRQYLTAAEVEGKQFTDDHTEGVVYRDLVYGDEVVDFEAASRGDDWHQRQVPNPWDPGLLSSELYNGTLLTKGYERVSLRTNVDVWRLRGGWYRLDWNPEQSLNKVYNRVYSNGGVVTYDKPSAVV</sequence>
<dbReference type="EMBL" id="JBHTAA010000001">
    <property type="protein sequence ID" value="MFC7202649.1"/>
    <property type="molecule type" value="Genomic_DNA"/>
</dbReference>
<keyword evidence="1" id="KW-0812">Transmembrane</keyword>
<feature type="transmembrane region" description="Helical" evidence="1">
    <location>
        <begin position="178"/>
        <end position="202"/>
    </location>
</feature>
<feature type="transmembrane region" description="Helical" evidence="1">
    <location>
        <begin position="32"/>
        <end position="51"/>
    </location>
</feature>
<feature type="transmembrane region" description="Helical" evidence="1">
    <location>
        <begin position="135"/>
        <end position="158"/>
    </location>
</feature>
<feature type="transmembrane region" description="Helical" evidence="1">
    <location>
        <begin position="376"/>
        <end position="393"/>
    </location>
</feature>
<accession>A0ABD5ZBV2</accession>
<feature type="transmembrane region" description="Helical" evidence="1">
    <location>
        <begin position="108"/>
        <end position="128"/>
    </location>
</feature>
<feature type="transmembrane region" description="Helical" evidence="1">
    <location>
        <begin position="209"/>
        <end position="225"/>
    </location>
</feature>
<evidence type="ECO:0000256" key="1">
    <source>
        <dbReference type="SAM" id="Phobius"/>
    </source>
</evidence>
<feature type="transmembrane region" description="Helical" evidence="1">
    <location>
        <begin position="351"/>
        <end position="370"/>
    </location>
</feature>
<protein>
    <recommendedName>
        <fullName evidence="4">Glycosyltransferase RgtA/B/C/D-like domain-containing protein</fullName>
    </recommendedName>
</protein>
<evidence type="ECO:0008006" key="4">
    <source>
        <dbReference type="Google" id="ProtNLM"/>
    </source>
</evidence>
<name>A0ABD5ZBV2_9EURY</name>
<gene>
    <name evidence="2" type="ORF">ACFQJC_03925</name>
</gene>
<keyword evidence="1" id="KW-1133">Transmembrane helix</keyword>
<feature type="transmembrane region" description="Helical" evidence="1">
    <location>
        <begin position="322"/>
        <end position="339"/>
    </location>
</feature>
<proteinExistence type="predicted"/>
<organism evidence="2 3">
    <name type="scientific">Haloferax namakaokahaiae</name>
    <dbReference type="NCBI Taxonomy" id="1748331"/>
    <lineage>
        <taxon>Archaea</taxon>
        <taxon>Methanobacteriati</taxon>
        <taxon>Methanobacteriota</taxon>
        <taxon>Stenosarchaea group</taxon>
        <taxon>Halobacteria</taxon>
        <taxon>Halobacteriales</taxon>
        <taxon>Haloferacaceae</taxon>
        <taxon>Haloferax</taxon>
    </lineage>
</organism>
<feature type="transmembrane region" description="Helical" evidence="1">
    <location>
        <begin position="257"/>
        <end position="276"/>
    </location>
</feature>
<feature type="transmembrane region" description="Helical" evidence="1">
    <location>
        <begin position="405"/>
        <end position="424"/>
    </location>
</feature>
<evidence type="ECO:0000313" key="2">
    <source>
        <dbReference type="EMBL" id="MFC7202649.1"/>
    </source>
</evidence>
<dbReference type="RefSeq" id="WP_390221945.1">
    <property type="nucleotide sequence ID" value="NZ_JBHTAA010000001.1"/>
</dbReference>
<feature type="transmembrane region" description="Helical" evidence="1">
    <location>
        <begin position="58"/>
        <end position="76"/>
    </location>
</feature>